<dbReference type="Gene3D" id="3.40.718.10">
    <property type="entry name" value="Isopropylmalate Dehydrogenase"/>
    <property type="match status" value="1"/>
</dbReference>
<name>A0AA41MRB5_SCICA</name>
<protein>
    <submittedName>
        <fullName evidence="1">Isocitrate dehydrogenase [NAD] subunit alpha, mitochondrial</fullName>
    </submittedName>
</protein>
<proteinExistence type="predicted"/>
<sequence length="128" mass="14099">MSKFVLERSRINVSVYMDLQGLSAAGYLLQPKSGDQTVVGGVQTVTLIPRYGIGPEISAAVMKIFDAAKAPIQWKERNITAIQGPGGKQMIPLEVRVNGQEQDRLERPFKDPHSSWSPIYAFIAAENI</sequence>
<evidence type="ECO:0000313" key="1">
    <source>
        <dbReference type="EMBL" id="MBZ3876551.1"/>
    </source>
</evidence>
<evidence type="ECO:0000313" key="2">
    <source>
        <dbReference type="Proteomes" id="UP001166674"/>
    </source>
</evidence>
<organism evidence="1 2">
    <name type="scientific">Sciurus carolinensis</name>
    <name type="common">Eastern gray squirrel</name>
    <dbReference type="NCBI Taxonomy" id="30640"/>
    <lineage>
        <taxon>Eukaryota</taxon>
        <taxon>Metazoa</taxon>
        <taxon>Chordata</taxon>
        <taxon>Craniata</taxon>
        <taxon>Vertebrata</taxon>
        <taxon>Euteleostomi</taxon>
        <taxon>Mammalia</taxon>
        <taxon>Eutheria</taxon>
        <taxon>Euarchontoglires</taxon>
        <taxon>Glires</taxon>
        <taxon>Rodentia</taxon>
        <taxon>Sciuromorpha</taxon>
        <taxon>Sciuridae</taxon>
        <taxon>Sciurinae</taxon>
        <taxon>Sciurini</taxon>
        <taxon>Sciurus</taxon>
    </lineage>
</organism>
<gene>
    <name evidence="1" type="ORF">SUZIE_138505</name>
</gene>
<accession>A0AA41MRB5</accession>
<comment type="caution">
    <text evidence="1">The sequence shown here is derived from an EMBL/GenBank/DDBJ whole genome shotgun (WGS) entry which is preliminary data.</text>
</comment>
<reference evidence="1" key="1">
    <citation type="submission" date="2020-03" db="EMBL/GenBank/DDBJ databases">
        <title>Studies in the Genomics of Life Span.</title>
        <authorList>
            <person name="Glass D."/>
        </authorList>
    </citation>
    <scope>NUCLEOTIDE SEQUENCE</scope>
    <source>
        <strain evidence="1">SUZIE</strain>
        <tissue evidence="1">Muscle</tissue>
    </source>
</reference>
<dbReference type="AlphaFoldDB" id="A0AA41MRB5"/>
<dbReference type="SUPFAM" id="SSF53659">
    <property type="entry name" value="Isocitrate/Isopropylmalate dehydrogenase-like"/>
    <property type="match status" value="1"/>
</dbReference>
<keyword evidence="2" id="KW-1185">Reference proteome</keyword>
<dbReference type="Proteomes" id="UP001166674">
    <property type="component" value="Unassembled WGS sequence"/>
</dbReference>
<dbReference type="EMBL" id="JAATJV010277500">
    <property type="protein sequence ID" value="MBZ3876551.1"/>
    <property type="molecule type" value="Genomic_DNA"/>
</dbReference>